<evidence type="ECO:0000256" key="7">
    <source>
        <dbReference type="ARBA" id="ARBA00023125"/>
    </source>
</evidence>
<dbReference type="EMBL" id="LN906597">
    <property type="protein sequence ID" value="CUT17044.1"/>
    <property type="molecule type" value="Genomic_DNA"/>
</dbReference>
<keyword evidence="4 9" id="KW-0863">Zinc-finger</keyword>
<evidence type="ECO:0000313" key="11">
    <source>
        <dbReference type="EMBL" id="CUT17044.1"/>
    </source>
</evidence>
<evidence type="ECO:0000259" key="10">
    <source>
        <dbReference type="PROSITE" id="PS51161"/>
    </source>
</evidence>
<keyword evidence="12" id="KW-1185">Reference proteome</keyword>
<evidence type="ECO:0000256" key="8">
    <source>
        <dbReference type="ARBA" id="ARBA00023163"/>
    </source>
</evidence>
<dbReference type="RefSeq" id="WP_092342638.1">
    <property type="nucleotide sequence ID" value="NZ_FLSL01000087.1"/>
</dbReference>
<dbReference type="InterPro" id="IPR055173">
    <property type="entry name" value="NrdR-like_N"/>
</dbReference>
<keyword evidence="2 9" id="KW-0479">Metal-binding</keyword>
<protein>
    <recommendedName>
        <fullName evidence="9">Transcriptional repressor NrdR</fullName>
    </recommendedName>
</protein>
<evidence type="ECO:0000313" key="12">
    <source>
        <dbReference type="Proteomes" id="UP000198651"/>
    </source>
</evidence>
<dbReference type="AlphaFoldDB" id="A0A0S4M6M3"/>
<accession>A0A0S4M6M3</accession>
<dbReference type="GO" id="GO:0003677">
    <property type="term" value="F:DNA binding"/>
    <property type="evidence" value="ECO:0007669"/>
    <property type="project" value="UniProtKB-KW"/>
</dbReference>
<proteinExistence type="inferred from homology"/>
<evidence type="ECO:0000256" key="5">
    <source>
        <dbReference type="ARBA" id="ARBA00022840"/>
    </source>
</evidence>
<evidence type="ECO:0000256" key="4">
    <source>
        <dbReference type="ARBA" id="ARBA00022771"/>
    </source>
</evidence>
<evidence type="ECO:0000256" key="9">
    <source>
        <dbReference type="HAMAP-Rule" id="MF_00440"/>
    </source>
</evidence>
<dbReference type="Proteomes" id="UP000198651">
    <property type="component" value="Chromosome I"/>
</dbReference>
<evidence type="ECO:0000256" key="3">
    <source>
        <dbReference type="ARBA" id="ARBA00022741"/>
    </source>
</evidence>
<keyword evidence="7 9" id="KW-0238">DNA-binding</keyword>
<dbReference type="PANTHER" id="PTHR30455:SF2">
    <property type="entry name" value="TRANSCRIPTIONAL REPRESSOR NRDR"/>
    <property type="match status" value="1"/>
</dbReference>
<sequence length="157" mass="18171">MHCPFCNGEYTQVSDSRVVAGGTVVRRRRRCSLCGKRFTTHERLSKKFPQIVKRSGVREEYDRKKLESSMMIALRKRSISAIQLDEAIMDIESSLVHTGEREVSSRFVGEQVMRVLFHLDRVAWVRFASVYHNFDNVHDFQDSVAKLGMTDSYFCGE</sequence>
<keyword evidence="6 9" id="KW-0805">Transcription regulation</keyword>
<keyword evidence="8 9" id="KW-0804">Transcription</keyword>
<dbReference type="GO" id="GO:0045892">
    <property type="term" value="P:negative regulation of DNA-templated transcription"/>
    <property type="evidence" value="ECO:0007669"/>
    <property type="project" value="UniProtKB-UniRule"/>
</dbReference>
<keyword evidence="3 9" id="KW-0547">Nucleotide-binding</keyword>
<gene>
    <name evidence="9" type="primary">nrdR</name>
    <name evidence="11" type="ORF">Ark11_0186</name>
</gene>
<keyword evidence="1 9" id="KW-0678">Repressor</keyword>
<dbReference type="PROSITE" id="PS51161">
    <property type="entry name" value="ATP_CONE"/>
    <property type="match status" value="1"/>
</dbReference>
<dbReference type="InterPro" id="IPR003796">
    <property type="entry name" value="RNR_NrdR-like"/>
</dbReference>
<evidence type="ECO:0000256" key="6">
    <source>
        <dbReference type="ARBA" id="ARBA00023015"/>
    </source>
</evidence>
<dbReference type="STRING" id="1561003.Ark11_0186"/>
<dbReference type="InterPro" id="IPR005144">
    <property type="entry name" value="ATP-cone_dom"/>
</dbReference>
<organism evidence="11 12">
    <name type="scientific">Candidatus Ichthyocystis hellenicum</name>
    <dbReference type="NCBI Taxonomy" id="1561003"/>
    <lineage>
        <taxon>Bacteria</taxon>
        <taxon>Pseudomonadati</taxon>
        <taxon>Pseudomonadota</taxon>
        <taxon>Betaproteobacteria</taxon>
        <taxon>Burkholderiales</taxon>
        <taxon>Candidatus Ichthyocystis</taxon>
    </lineage>
</organism>
<feature type="domain" description="ATP-cone" evidence="10">
    <location>
        <begin position="49"/>
        <end position="139"/>
    </location>
</feature>
<keyword evidence="5 9" id="KW-0067">ATP-binding</keyword>
<dbReference type="GO" id="GO:0005524">
    <property type="term" value="F:ATP binding"/>
    <property type="evidence" value="ECO:0007669"/>
    <property type="project" value="UniProtKB-UniRule"/>
</dbReference>
<keyword evidence="9" id="KW-0862">Zinc</keyword>
<dbReference type="HAMAP" id="MF_00440">
    <property type="entry name" value="NrdR"/>
    <property type="match status" value="1"/>
</dbReference>
<dbReference type="Pfam" id="PF22811">
    <property type="entry name" value="Zn_ribbon_NrdR"/>
    <property type="match status" value="1"/>
</dbReference>
<dbReference type="PATRIC" id="fig|1561003.3.peg.184"/>
<feature type="zinc finger region" evidence="9">
    <location>
        <begin position="3"/>
        <end position="34"/>
    </location>
</feature>
<dbReference type="NCBIfam" id="TIGR00244">
    <property type="entry name" value="transcriptional regulator NrdR"/>
    <property type="match status" value="1"/>
</dbReference>
<evidence type="ECO:0000256" key="1">
    <source>
        <dbReference type="ARBA" id="ARBA00022491"/>
    </source>
</evidence>
<evidence type="ECO:0000256" key="2">
    <source>
        <dbReference type="ARBA" id="ARBA00022723"/>
    </source>
</evidence>
<comment type="function">
    <text evidence="9">Negatively regulates transcription of bacterial ribonucleotide reductase nrd genes and operons by binding to NrdR-boxes.</text>
</comment>
<dbReference type="Pfam" id="PF03477">
    <property type="entry name" value="ATP-cone"/>
    <property type="match status" value="1"/>
</dbReference>
<name>A0A0S4M6M3_9BURK</name>
<reference evidence="12" key="1">
    <citation type="submission" date="2015-11" db="EMBL/GenBank/DDBJ databases">
        <authorList>
            <person name="Seth-Smith H.M.B."/>
        </authorList>
    </citation>
    <scope>NUCLEOTIDE SEQUENCE [LARGE SCALE GENOMIC DNA]</scope>
    <source>
        <strain evidence="12">2013Ark11</strain>
    </source>
</reference>
<dbReference type="OrthoDB" id="9807461at2"/>
<dbReference type="GO" id="GO:0008270">
    <property type="term" value="F:zinc ion binding"/>
    <property type="evidence" value="ECO:0007669"/>
    <property type="project" value="UniProtKB-UniRule"/>
</dbReference>
<dbReference type="PANTHER" id="PTHR30455">
    <property type="entry name" value="TRANSCRIPTIONAL REPRESSOR NRDR"/>
    <property type="match status" value="1"/>
</dbReference>
<comment type="similarity">
    <text evidence="9">Belongs to the NrdR family.</text>
</comment>
<comment type="cofactor">
    <cofactor evidence="9">
        <name>Zn(2+)</name>
        <dbReference type="ChEBI" id="CHEBI:29105"/>
    </cofactor>
    <text evidence="9">Binds 1 zinc ion.</text>
</comment>